<dbReference type="STRING" id="1081102.A0A168AF21"/>
<feature type="compositionally biased region" description="Pro residues" evidence="2">
    <location>
        <begin position="197"/>
        <end position="208"/>
    </location>
</feature>
<evidence type="ECO:0000259" key="3">
    <source>
        <dbReference type="Pfam" id="PF01205"/>
    </source>
</evidence>
<comment type="caution">
    <text evidence="4">The sequence shown here is derived from an EMBL/GenBank/DDBJ whole genome shotgun (WGS) entry which is preliminary data.</text>
</comment>
<dbReference type="PROSITE" id="PS00910">
    <property type="entry name" value="UPF0029"/>
    <property type="match status" value="1"/>
</dbReference>
<keyword evidence="5" id="KW-1185">Reference proteome</keyword>
<protein>
    <submittedName>
        <fullName evidence="4">Impact family protein</fullName>
    </submittedName>
</protein>
<dbReference type="Pfam" id="PF01205">
    <property type="entry name" value="Impact_N"/>
    <property type="match status" value="1"/>
</dbReference>
<dbReference type="SUPFAM" id="SSF54211">
    <property type="entry name" value="Ribosomal protein S5 domain 2-like"/>
    <property type="match status" value="1"/>
</dbReference>
<dbReference type="GO" id="GO:0140469">
    <property type="term" value="P:GCN2-mediated signaling"/>
    <property type="evidence" value="ECO:0007669"/>
    <property type="project" value="TreeGrafter"/>
</dbReference>
<gene>
    <name evidence="4" type="ORF">SPI_00848</name>
</gene>
<evidence type="ECO:0000256" key="2">
    <source>
        <dbReference type="SAM" id="MobiDB-lite"/>
    </source>
</evidence>
<dbReference type="PANTHER" id="PTHR16301:SF25">
    <property type="entry name" value="PROTEIN IMPACT"/>
    <property type="match status" value="1"/>
</dbReference>
<dbReference type="GO" id="GO:0006446">
    <property type="term" value="P:regulation of translational initiation"/>
    <property type="evidence" value="ECO:0007669"/>
    <property type="project" value="TreeGrafter"/>
</dbReference>
<evidence type="ECO:0000313" key="4">
    <source>
        <dbReference type="EMBL" id="OAA68653.1"/>
    </source>
</evidence>
<proteinExistence type="inferred from homology"/>
<dbReference type="AlphaFoldDB" id="A0A168AF21"/>
<feature type="region of interest" description="Disordered" evidence="2">
    <location>
        <begin position="139"/>
        <end position="179"/>
    </location>
</feature>
<reference evidence="4 5" key="1">
    <citation type="journal article" date="2016" name="Genome Biol. Evol.">
        <title>Divergent and convergent evolution of fungal pathogenicity.</title>
        <authorList>
            <person name="Shang Y."/>
            <person name="Xiao G."/>
            <person name="Zheng P."/>
            <person name="Cen K."/>
            <person name="Zhan S."/>
            <person name="Wang C."/>
        </authorList>
    </citation>
    <scope>NUCLEOTIDE SEQUENCE [LARGE SCALE GENOMIC DNA]</scope>
    <source>
        <strain evidence="4 5">RCEF 264</strain>
    </source>
</reference>
<organism evidence="4 5">
    <name type="scientific">Niveomyces insectorum RCEF 264</name>
    <dbReference type="NCBI Taxonomy" id="1081102"/>
    <lineage>
        <taxon>Eukaryota</taxon>
        <taxon>Fungi</taxon>
        <taxon>Dikarya</taxon>
        <taxon>Ascomycota</taxon>
        <taxon>Pezizomycotina</taxon>
        <taxon>Sordariomycetes</taxon>
        <taxon>Hypocreomycetidae</taxon>
        <taxon>Hypocreales</taxon>
        <taxon>Cordycipitaceae</taxon>
        <taxon>Niveomyces</taxon>
    </lineage>
</organism>
<feature type="region of interest" description="Disordered" evidence="2">
    <location>
        <begin position="189"/>
        <end position="208"/>
    </location>
</feature>
<dbReference type="Gene3D" id="3.30.230.30">
    <property type="entry name" value="Impact, N-terminal domain"/>
    <property type="match status" value="1"/>
</dbReference>
<feature type="compositionally biased region" description="Polar residues" evidence="2">
    <location>
        <begin position="157"/>
        <end position="171"/>
    </location>
</feature>
<dbReference type="GO" id="GO:0005737">
    <property type="term" value="C:cytoplasm"/>
    <property type="evidence" value="ECO:0007669"/>
    <property type="project" value="TreeGrafter"/>
</dbReference>
<dbReference type="EMBL" id="AZHD01000001">
    <property type="protein sequence ID" value="OAA68653.1"/>
    <property type="molecule type" value="Genomic_DNA"/>
</dbReference>
<sequence>MQPSEDLADEIEAVNSIYGDGTLVLTEAGGGGGGGDSDNGYVAVLAVPAAGEDDVGAADGAHTVVRRRLHLRLCFPPAYPAGPGDAPAVLGVQSVGDRGEHRRPGAAARDAERFRNALGATFQAGQVCLFDAIEAFLQSREEEEEAEEAEEEDNEGKTSSQADTASETQAPASTVATSIASFSTTTATTRTTTAAAAPPPPPFALAGPPPWTVADPIVELKSTFVARCAPVTSPAQAAAYVQHLLDTDRRVRGATHNMTAWRIRQDAVVYQDCDDDGETAAGGRLLHLLQLMDLWNVLVVVTRWYGGHKLGPRRFALINQAARDAVVKAGFVAEPAKKKGQGKSSK</sequence>
<dbReference type="PANTHER" id="PTHR16301">
    <property type="entry name" value="IMPACT-RELATED"/>
    <property type="match status" value="1"/>
</dbReference>
<dbReference type="Proteomes" id="UP000076874">
    <property type="component" value="Unassembled WGS sequence"/>
</dbReference>
<comment type="similarity">
    <text evidence="1">Belongs to the IMPACT family.</text>
</comment>
<accession>A0A168AF21</accession>
<feature type="domain" description="Impact N-terminal" evidence="3">
    <location>
        <begin position="221"/>
        <end position="326"/>
    </location>
</feature>
<dbReference type="OrthoDB" id="69641at2759"/>
<name>A0A168AF21_9HYPO</name>
<dbReference type="InterPro" id="IPR001498">
    <property type="entry name" value="Impact_N"/>
</dbReference>
<dbReference type="InterPro" id="IPR023582">
    <property type="entry name" value="Impact"/>
</dbReference>
<evidence type="ECO:0000313" key="5">
    <source>
        <dbReference type="Proteomes" id="UP000076874"/>
    </source>
</evidence>
<dbReference type="InterPro" id="IPR036956">
    <property type="entry name" value="Impact_N_sf"/>
</dbReference>
<evidence type="ECO:0000256" key="1">
    <source>
        <dbReference type="ARBA" id="ARBA00007665"/>
    </source>
</evidence>
<dbReference type="InterPro" id="IPR020568">
    <property type="entry name" value="Ribosomal_Su5_D2-typ_SF"/>
</dbReference>
<dbReference type="InterPro" id="IPR020569">
    <property type="entry name" value="UPF0029_Impact_CS"/>
</dbReference>
<feature type="compositionally biased region" description="Acidic residues" evidence="2">
    <location>
        <begin position="141"/>
        <end position="154"/>
    </location>
</feature>